<evidence type="ECO:0000259" key="12">
    <source>
        <dbReference type="Pfam" id="PF25140"/>
    </source>
</evidence>
<dbReference type="InterPro" id="IPR012908">
    <property type="entry name" value="PGAP1-ab_dom-like"/>
</dbReference>
<dbReference type="GO" id="GO:0006888">
    <property type="term" value="P:endoplasmic reticulum to Golgi vesicle-mediated transport"/>
    <property type="evidence" value="ECO:0007669"/>
    <property type="project" value="TreeGrafter"/>
</dbReference>
<dbReference type="GO" id="GO:0005789">
    <property type="term" value="C:endoplasmic reticulum membrane"/>
    <property type="evidence" value="ECO:0007669"/>
    <property type="project" value="UniProtKB-SubCell"/>
</dbReference>
<evidence type="ECO:0000256" key="10">
    <source>
        <dbReference type="RuleBase" id="RU365011"/>
    </source>
</evidence>
<dbReference type="InterPro" id="IPR056824">
    <property type="entry name" value="PGAP1_TMD"/>
</dbReference>
<keyword evidence="9 10" id="KW-0472">Membrane</keyword>
<feature type="transmembrane region" description="Helical" evidence="10">
    <location>
        <begin position="7"/>
        <end position="25"/>
    </location>
</feature>
<feature type="domain" description="GPI inositol-deacylase PGAP1-like alpha/beta" evidence="11">
    <location>
        <begin position="78"/>
        <end position="299"/>
    </location>
</feature>
<comment type="caution">
    <text evidence="10">Lacks conserved residue(s) required for the propagation of feature annotation.</text>
</comment>
<keyword evidence="4 10" id="KW-0812">Transmembrane</keyword>
<feature type="transmembrane region" description="Helical" evidence="10">
    <location>
        <begin position="623"/>
        <end position="644"/>
    </location>
</feature>
<comment type="subcellular location">
    <subcellularLocation>
        <location evidence="1">Endoplasmic reticulum membrane</location>
        <topology evidence="1">Multi-pass membrane protein</topology>
    </subcellularLocation>
</comment>
<feature type="transmembrane region" description="Helical" evidence="10">
    <location>
        <begin position="816"/>
        <end position="835"/>
    </location>
</feature>
<evidence type="ECO:0000256" key="1">
    <source>
        <dbReference type="ARBA" id="ARBA00004477"/>
    </source>
</evidence>
<organism evidence="13 14">
    <name type="scientific">Dreissena polymorpha</name>
    <name type="common">Zebra mussel</name>
    <name type="synonym">Mytilus polymorpha</name>
    <dbReference type="NCBI Taxonomy" id="45954"/>
    <lineage>
        <taxon>Eukaryota</taxon>
        <taxon>Metazoa</taxon>
        <taxon>Spiralia</taxon>
        <taxon>Lophotrochozoa</taxon>
        <taxon>Mollusca</taxon>
        <taxon>Bivalvia</taxon>
        <taxon>Autobranchia</taxon>
        <taxon>Heteroconchia</taxon>
        <taxon>Euheterodonta</taxon>
        <taxon>Imparidentia</taxon>
        <taxon>Neoheterodontei</taxon>
        <taxon>Myida</taxon>
        <taxon>Dreissenoidea</taxon>
        <taxon>Dreissenidae</taxon>
        <taxon>Dreissena</taxon>
    </lineage>
</organism>
<dbReference type="Pfam" id="PF25140">
    <property type="entry name" value="PGAP1_TMD"/>
    <property type="match status" value="1"/>
</dbReference>
<comment type="function">
    <text evidence="10">Involved in inositol deacylation of GPI-anchored proteins which plays important roles in the quality control and ER-associated degradation of GPI-anchored proteins.</text>
</comment>
<evidence type="ECO:0000256" key="2">
    <source>
        <dbReference type="ARBA" id="ARBA00006931"/>
    </source>
</evidence>
<reference evidence="13" key="2">
    <citation type="submission" date="2020-11" db="EMBL/GenBank/DDBJ databases">
        <authorList>
            <person name="McCartney M.A."/>
            <person name="Auch B."/>
            <person name="Kono T."/>
            <person name="Mallez S."/>
            <person name="Becker A."/>
            <person name="Gohl D.M."/>
            <person name="Silverstein K.A.T."/>
            <person name="Koren S."/>
            <person name="Bechman K.B."/>
            <person name="Herman A."/>
            <person name="Abrahante J.E."/>
            <person name="Garbe J."/>
        </authorList>
    </citation>
    <scope>NUCLEOTIDE SEQUENCE</scope>
    <source>
        <strain evidence="13">Duluth1</strain>
        <tissue evidence="13">Whole animal</tissue>
    </source>
</reference>
<evidence type="ECO:0000256" key="7">
    <source>
        <dbReference type="ARBA" id="ARBA00022927"/>
    </source>
</evidence>
<dbReference type="EMBL" id="JAIWYP010000002">
    <property type="protein sequence ID" value="KAH3871259.1"/>
    <property type="molecule type" value="Genomic_DNA"/>
</dbReference>
<dbReference type="InterPro" id="IPR029058">
    <property type="entry name" value="AB_hydrolase_fold"/>
</dbReference>
<evidence type="ECO:0000256" key="6">
    <source>
        <dbReference type="ARBA" id="ARBA00022824"/>
    </source>
</evidence>
<dbReference type="Gene3D" id="3.40.50.1820">
    <property type="entry name" value="alpha/beta hydrolase"/>
    <property type="match status" value="1"/>
</dbReference>
<evidence type="ECO:0000256" key="9">
    <source>
        <dbReference type="ARBA" id="ARBA00023136"/>
    </source>
</evidence>
<dbReference type="Pfam" id="PF24660">
    <property type="entry name" value="PGAP1_3rd"/>
    <property type="match status" value="1"/>
</dbReference>
<protein>
    <recommendedName>
        <fullName evidence="10">GPI inositol-deacylase</fullName>
        <ecNumber evidence="10">3.1.-.-</ecNumber>
    </recommendedName>
</protein>
<evidence type="ECO:0000256" key="3">
    <source>
        <dbReference type="ARBA" id="ARBA00022448"/>
    </source>
</evidence>
<feature type="domain" description="GPI inositol-deacylase transmembrane" evidence="12">
    <location>
        <begin position="627"/>
        <end position="836"/>
    </location>
</feature>
<keyword evidence="8 10" id="KW-1133">Transmembrane helix</keyword>
<dbReference type="PANTHER" id="PTHR15495">
    <property type="entry name" value="NEGATIVE REGULATOR OF VESICLE FORMATION-RELATED"/>
    <property type="match status" value="1"/>
</dbReference>
<reference evidence="13" key="1">
    <citation type="journal article" date="2019" name="bioRxiv">
        <title>The Genome of the Zebra Mussel, Dreissena polymorpha: A Resource for Invasive Species Research.</title>
        <authorList>
            <person name="McCartney M.A."/>
            <person name="Auch B."/>
            <person name="Kono T."/>
            <person name="Mallez S."/>
            <person name="Zhang Y."/>
            <person name="Obille A."/>
            <person name="Becker A."/>
            <person name="Abrahante J.E."/>
            <person name="Garbe J."/>
            <person name="Badalamenti J.P."/>
            <person name="Herman A."/>
            <person name="Mangelson H."/>
            <person name="Liachko I."/>
            <person name="Sullivan S."/>
            <person name="Sone E.D."/>
            <person name="Koren S."/>
            <person name="Silverstein K.A.T."/>
            <person name="Beckman K.B."/>
            <person name="Gohl D.M."/>
        </authorList>
    </citation>
    <scope>NUCLEOTIDE SEQUENCE</scope>
    <source>
        <strain evidence="13">Duluth1</strain>
        <tissue evidence="13">Whole animal</tissue>
    </source>
</reference>
<keyword evidence="5 10" id="KW-0378">Hydrolase</keyword>
<comment type="caution">
    <text evidence="13">The sequence shown here is derived from an EMBL/GenBank/DDBJ whole genome shotgun (WGS) entry which is preliminary data.</text>
</comment>
<dbReference type="Proteomes" id="UP000828390">
    <property type="component" value="Unassembled WGS sequence"/>
</dbReference>
<evidence type="ECO:0000256" key="5">
    <source>
        <dbReference type="ARBA" id="ARBA00022801"/>
    </source>
</evidence>
<sequence>MAPLKPVVFSVLVVALFVLGIFDVITNYEENKCEMTWMFEMPQYLRVPMSKKIMEKFPNYGLYVYGEGQYAVTLQSMQMTGVPVLFIPGNAGSYKQVRSLASVAFRRAVDKRKLYHFNFFSVDLNEEYSGLYGSCLQDQTEFVHEAIKKIFGLYKNAEIKPKTIILVGHSMGGLVARGLFTLPNFNANQVNTIYMQATPNQSPVVVTDADLASYHQAVNTYWRAHGNTTLAHVTLVSSGGGEYDVQVRGGLTPLDGITDEERGISSSTTHIPKAWVSTDHRCIVWCKQVVLAFVRSMFDIVREDTHVVSDDIAYRMHVFRHHFVQNPGSIGHVTHWPDTLTLQPGQWSEVNSKLHRWRKDKVDEMTYLSIPIGLFDDVDHAMVQSNIMHDSWVCVCERKEGEEHCTSCHDISFTGNVLPPLYSNKKVVHLDLNAEDMLRVTHIVVIVPATEKQVEILWDVYRRDKRHLSNTVPGLMETMFSYPESITKGTLILDLGTDAAFYRLKLYNMNNVLKVYTVQLHTAKCREPKPDDHAGSVIRLHIPWNNEDSYRFVGYSQSGNLSIRLQNVPPDPIINIQSGEYSWDTASATNDHVELYLHLDPSCSYKVTLALSFKEMLGQLVRFYGLLLPTFCVAVLLMSLVFQLKTVAAGGQCPSLLNSIWQMKPYFVVPFALVIQYVLQLQFVQSALTPMGIPEPDIAGLNKQGVMFKGAQLLLYVIALAITTFQAGVIHLIIQFKSRLLGLMFGWLPSSLARMLDKLMTVLVIAGLGAAVCLNGSLGIFVCYFVSFVKLLRLCYSTRQVPDSSLQSRYHLMQTLFMLWLWLFMLNAPPLVVFGKAV</sequence>
<dbReference type="InterPro" id="IPR039529">
    <property type="entry name" value="PGAP1/BST1"/>
</dbReference>
<keyword evidence="7 10" id="KW-0653">Protein transport</keyword>
<dbReference type="GO" id="GO:0050185">
    <property type="term" value="F:phosphatidylinositol deacylase activity"/>
    <property type="evidence" value="ECO:0007669"/>
    <property type="project" value="TreeGrafter"/>
</dbReference>
<evidence type="ECO:0000313" key="14">
    <source>
        <dbReference type="Proteomes" id="UP000828390"/>
    </source>
</evidence>
<dbReference type="AlphaFoldDB" id="A0A9D4RK40"/>
<comment type="similarity">
    <text evidence="2 10">Belongs to the GPI inositol-deacylase family.</text>
</comment>
<gene>
    <name evidence="13" type="ORF">DPMN_034454</name>
</gene>
<dbReference type="SUPFAM" id="SSF53474">
    <property type="entry name" value="alpha/beta-Hydrolases"/>
    <property type="match status" value="1"/>
</dbReference>
<evidence type="ECO:0000259" key="11">
    <source>
        <dbReference type="Pfam" id="PF07819"/>
    </source>
</evidence>
<feature type="non-terminal residue" evidence="13">
    <location>
        <position position="838"/>
    </location>
</feature>
<feature type="transmembrane region" description="Helical" evidence="10">
    <location>
        <begin position="713"/>
        <end position="734"/>
    </location>
</feature>
<dbReference type="PANTHER" id="PTHR15495:SF7">
    <property type="entry name" value="GPI INOSITOL-DEACYLASE"/>
    <property type="match status" value="1"/>
</dbReference>
<dbReference type="EC" id="3.1.-.-" evidence="10"/>
<evidence type="ECO:0000256" key="8">
    <source>
        <dbReference type="ARBA" id="ARBA00022989"/>
    </source>
</evidence>
<keyword evidence="3 10" id="KW-0813">Transport</keyword>
<dbReference type="Pfam" id="PF07819">
    <property type="entry name" value="PGAP1"/>
    <property type="match status" value="1"/>
</dbReference>
<dbReference type="GO" id="GO:0015031">
    <property type="term" value="P:protein transport"/>
    <property type="evidence" value="ECO:0007669"/>
    <property type="project" value="UniProtKB-KW"/>
</dbReference>
<keyword evidence="14" id="KW-1185">Reference proteome</keyword>
<name>A0A9D4RK40_DREPO</name>
<keyword evidence="6 10" id="KW-0256">Endoplasmic reticulum</keyword>
<evidence type="ECO:0000313" key="13">
    <source>
        <dbReference type="EMBL" id="KAH3871259.1"/>
    </source>
</evidence>
<accession>A0A9D4RK40</accession>
<proteinExistence type="inferred from homology"/>
<evidence type="ECO:0000256" key="4">
    <source>
        <dbReference type="ARBA" id="ARBA00022692"/>
    </source>
</evidence>
<dbReference type="GO" id="GO:0006505">
    <property type="term" value="P:GPI anchor metabolic process"/>
    <property type="evidence" value="ECO:0007669"/>
    <property type="project" value="TreeGrafter"/>
</dbReference>